<dbReference type="EMBL" id="SLWM01000021">
    <property type="protein sequence ID" value="TCO13949.1"/>
    <property type="molecule type" value="Genomic_DNA"/>
</dbReference>
<evidence type="ECO:0000256" key="1">
    <source>
        <dbReference type="ARBA" id="ARBA00023015"/>
    </source>
</evidence>
<evidence type="ECO:0000259" key="5">
    <source>
        <dbReference type="PROSITE" id="PS50977"/>
    </source>
</evidence>
<gene>
    <name evidence="6" type="ORF">EV644_12129</name>
</gene>
<keyword evidence="7" id="KW-1185">Reference proteome</keyword>
<dbReference type="InterPro" id="IPR009057">
    <property type="entry name" value="Homeodomain-like_sf"/>
</dbReference>
<evidence type="ECO:0000256" key="3">
    <source>
        <dbReference type="ARBA" id="ARBA00023163"/>
    </source>
</evidence>
<protein>
    <submittedName>
        <fullName evidence="6">TetR family transcriptional regulator</fullName>
    </submittedName>
</protein>
<reference evidence="6 7" key="1">
    <citation type="journal article" date="2015" name="Stand. Genomic Sci.">
        <title>Genomic Encyclopedia of Bacterial and Archaeal Type Strains, Phase III: the genomes of soil and plant-associated and newly described type strains.</title>
        <authorList>
            <person name="Whitman W.B."/>
            <person name="Woyke T."/>
            <person name="Klenk H.P."/>
            <person name="Zhou Y."/>
            <person name="Lilburn T.G."/>
            <person name="Beck B.J."/>
            <person name="De Vos P."/>
            <person name="Vandamme P."/>
            <person name="Eisen J.A."/>
            <person name="Garrity G."/>
            <person name="Hugenholtz P."/>
            <person name="Kyrpides N.C."/>
        </authorList>
    </citation>
    <scope>NUCLEOTIDE SEQUENCE [LARGE SCALE GENOMIC DNA]</scope>
    <source>
        <strain evidence="6 7">VKM Ac-2538</strain>
    </source>
</reference>
<dbReference type="PANTHER" id="PTHR30055:SF234">
    <property type="entry name" value="HTH-TYPE TRANSCRIPTIONAL REGULATOR BETI"/>
    <property type="match status" value="1"/>
</dbReference>
<keyword evidence="2 4" id="KW-0238">DNA-binding</keyword>
<evidence type="ECO:0000313" key="7">
    <source>
        <dbReference type="Proteomes" id="UP000295818"/>
    </source>
</evidence>
<evidence type="ECO:0000256" key="4">
    <source>
        <dbReference type="PROSITE-ProRule" id="PRU00335"/>
    </source>
</evidence>
<dbReference type="Proteomes" id="UP000295818">
    <property type="component" value="Unassembled WGS sequence"/>
</dbReference>
<accession>A0ABY2BAN0</accession>
<feature type="domain" description="HTH tetR-type" evidence="5">
    <location>
        <begin position="1"/>
        <end position="59"/>
    </location>
</feature>
<evidence type="ECO:0000256" key="2">
    <source>
        <dbReference type="ARBA" id="ARBA00023125"/>
    </source>
</evidence>
<sequence length="201" mass="22169">MDQKLVAVAVELLDEEGWPALSLDRIAERAGVSRATVWRHGLTRASVEALLRRRLVADYRELMWAPLTMDGSGRDRLTAALHSLCAVAERNLPLLAHTEEAFHGPDLDGVGEQLDFFGPWLRILEAGAADSTLDPPEDRERYVVALTNLTLLTYVHLRAFHGPYGWTAASTADCLIDLLASGYRQDLSGCRPGGGPGRRRR</sequence>
<keyword evidence="1" id="KW-0805">Transcription regulation</keyword>
<evidence type="ECO:0000313" key="6">
    <source>
        <dbReference type="EMBL" id="TCO13949.1"/>
    </source>
</evidence>
<dbReference type="PROSITE" id="PS50977">
    <property type="entry name" value="HTH_TETR_2"/>
    <property type="match status" value="1"/>
</dbReference>
<dbReference type="Gene3D" id="1.10.357.10">
    <property type="entry name" value="Tetracycline Repressor, domain 2"/>
    <property type="match status" value="1"/>
</dbReference>
<feature type="DNA-binding region" description="H-T-H motif" evidence="4">
    <location>
        <begin position="22"/>
        <end position="41"/>
    </location>
</feature>
<dbReference type="RefSeq" id="WP_158293011.1">
    <property type="nucleotide sequence ID" value="NZ_SLWM01000021.1"/>
</dbReference>
<organism evidence="6 7">
    <name type="scientific">Kribbella orskensis</name>
    <dbReference type="NCBI Taxonomy" id="2512216"/>
    <lineage>
        <taxon>Bacteria</taxon>
        <taxon>Bacillati</taxon>
        <taxon>Actinomycetota</taxon>
        <taxon>Actinomycetes</taxon>
        <taxon>Propionibacteriales</taxon>
        <taxon>Kribbellaceae</taxon>
        <taxon>Kribbella</taxon>
    </lineage>
</organism>
<dbReference type="InterPro" id="IPR001647">
    <property type="entry name" value="HTH_TetR"/>
</dbReference>
<dbReference type="InterPro" id="IPR050109">
    <property type="entry name" value="HTH-type_TetR-like_transc_reg"/>
</dbReference>
<dbReference type="PANTHER" id="PTHR30055">
    <property type="entry name" value="HTH-TYPE TRANSCRIPTIONAL REGULATOR RUTR"/>
    <property type="match status" value="1"/>
</dbReference>
<dbReference type="Pfam" id="PF00440">
    <property type="entry name" value="TetR_N"/>
    <property type="match status" value="1"/>
</dbReference>
<proteinExistence type="predicted"/>
<comment type="caution">
    <text evidence="6">The sequence shown here is derived from an EMBL/GenBank/DDBJ whole genome shotgun (WGS) entry which is preliminary data.</text>
</comment>
<dbReference type="Gene3D" id="1.10.10.60">
    <property type="entry name" value="Homeodomain-like"/>
    <property type="match status" value="1"/>
</dbReference>
<name>A0ABY2BAN0_9ACTN</name>
<dbReference type="SUPFAM" id="SSF46689">
    <property type="entry name" value="Homeodomain-like"/>
    <property type="match status" value="1"/>
</dbReference>
<keyword evidence="3" id="KW-0804">Transcription</keyword>